<dbReference type="Gene3D" id="1.10.10.10">
    <property type="entry name" value="Winged helix-like DNA-binding domain superfamily/Winged helix DNA-binding domain"/>
    <property type="match status" value="2"/>
</dbReference>
<dbReference type="InterPro" id="IPR036388">
    <property type="entry name" value="WH-like_DNA-bd_sf"/>
</dbReference>
<keyword evidence="4" id="KW-0131">Cell cycle</keyword>
<accession>A0A381RU62</accession>
<dbReference type="Pfam" id="PF04079">
    <property type="entry name" value="SMC_ScpB"/>
    <property type="match status" value="1"/>
</dbReference>
<evidence type="ECO:0008006" key="7">
    <source>
        <dbReference type="Google" id="ProtNLM"/>
    </source>
</evidence>
<evidence type="ECO:0000256" key="2">
    <source>
        <dbReference type="ARBA" id="ARBA00022618"/>
    </source>
</evidence>
<dbReference type="EMBL" id="UINC01002241">
    <property type="protein sequence ID" value="SUZ94508.1"/>
    <property type="molecule type" value="Genomic_DNA"/>
</dbReference>
<reference evidence="6" key="1">
    <citation type="submission" date="2018-05" db="EMBL/GenBank/DDBJ databases">
        <authorList>
            <person name="Lanie J.A."/>
            <person name="Ng W.-L."/>
            <person name="Kazmierczak K.M."/>
            <person name="Andrzejewski T.M."/>
            <person name="Davidsen T.M."/>
            <person name="Wayne K.J."/>
            <person name="Tettelin H."/>
            <person name="Glass J.I."/>
            <person name="Rusch D."/>
            <person name="Podicherti R."/>
            <person name="Tsui H.-C.T."/>
            <person name="Winkler M.E."/>
        </authorList>
    </citation>
    <scope>NUCLEOTIDE SEQUENCE</scope>
</reference>
<keyword evidence="1" id="KW-0963">Cytoplasm</keyword>
<keyword evidence="3" id="KW-0159">Chromosome partition</keyword>
<proteinExistence type="predicted"/>
<dbReference type="GO" id="GO:0051304">
    <property type="term" value="P:chromosome separation"/>
    <property type="evidence" value="ECO:0007669"/>
    <property type="project" value="InterPro"/>
</dbReference>
<sequence length="230" mass="24336">VGEDAPVADDEATGVDQEVRRAVEAILMVAVDPVPANLLAQLLEVSTASIEEVCVNLADEFEGQRRGFALVRVGGGYRFQSHPDQAPWVERFVVDGQSSRLTAAALETLAIVAYKQPVSRAQLSAIRGVDVETVVRTLQQRGYIGEVTRDPGPGNAILYGTTREFLERMGLDDIGQLPPLGEFVPGPEVVEALERGLRSDPEVEEAVAMAADGSAEGSLADADGAAAPEG</sequence>
<evidence type="ECO:0000313" key="6">
    <source>
        <dbReference type="EMBL" id="SUZ94508.1"/>
    </source>
</evidence>
<dbReference type="GO" id="GO:0051301">
    <property type="term" value="P:cell division"/>
    <property type="evidence" value="ECO:0007669"/>
    <property type="project" value="UniProtKB-KW"/>
</dbReference>
<name>A0A381RU62_9ZZZZ</name>
<evidence type="ECO:0000256" key="1">
    <source>
        <dbReference type="ARBA" id="ARBA00022490"/>
    </source>
</evidence>
<gene>
    <name evidence="6" type="ORF">METZ01_LOCUS47362</name>
</gene>
<organism evidence="6">
    <name type="scientific">marine metagenome</name>
    <dbReference type="NCBI Taxonomy" id="408172"/>
    <lineage>
        <taxon>unclassified sequences</taxon>
        <taxon>metagenomes</taxon>
        <taxon>ecological metagenomes</taxon>
    </lineage>
</organism>
<dbReference type="NCBIfam" id="TIGR00281">
    <property type="entry name" value="SMC-Scp complex subunit ScpB"/>
    <property type="match status" value="1"/>
</dbReference>
<feature type="non-terminal residue" evidence="6">
    <location>
        <position position="1"/>
    </location>
</feature>
<dbReference type="AlphaFoldDB" id="A0A381RU62"/>
<dbReference type="PANTHER" id="PTHR34298:SF2">
    <property type="entry name" value="SEGREGATION AND CONDENSATION PROTEIN B"/>
    <property type="match status" value="1"/>
</dbReference>
<dbReference type="InterPro" id="IPR036390">
    <property type="entry name" value="WH_DNA-bd_sf"/>
</dbReference>
<dbReference type="InterPro" id="IPR005234">
    <property type="entry name" value="ScpB_csome_segregation"/>
</dbReference>
<dbReference type="PANTHER" id="PTHR34298">
    <property type="entry name" value="SEGREGATION AND CONDENSATION PROTEIN B"/>
    <property type="match status" value="1"/>
</dbReference>
<dbReference type="SUPFAM" id="SSF46785">
    <property type="entry name" value="Winged helix' DNA-binding domain"/>
    <property type="match status" value="2"/>
</dbReference>
<protein>
    <recommendedName>
        <fullName evidence="7">SMC-Scp complex subunit ScpB</fullName>
    </recommendedName>
</protein>
<evidence type="ECO:0000256" key="3">
    <source>
        <dbReference type="ARBA" id="ARBA00022829"/>
    </source>
</evidence>
<evidence type="ECO:0000256" key="4">
    <source>
        <dbReference type="ARBA" id="ARBA00023306"/>
    </source>
</evidence>
<evidence type="ECO:0000256" key="5">
    <source>
        <dbReference type="SAM" id="MobiDB-lite"/>
    </source>
</evidence>
<feature type="region of interest" description="Disordered" evidence="5">
    <location>
        <begin position="211"/>
        <end position="230"/>
    </location>
</feature>
<keyword evidence="2" id="KW-0132">Cell division</keyword>